<dbReference type="InterPro" id="IPR013783">
    <property type="entry name" value="Ig-like_fold"/>
</dbReference>
<dbReference type="SUPFAM" id="SSF48726">
    <property type="entry name" value="Immunoglobulin"/>
    <property type="match status" value="1"/>
</dbReference>
<dbReference type="RefSeq" id="WP_198637741.1">
    <property type="nucleotide sequence ID" value="NZ_JAEHNY010000002.1"/>
</dbReference>
<keyword evidence="2" id="KW-1185">Reference proteome</keyword>
<organism evidence="1 2">
    <name type="scientific">Salegentibacter maritimus</name>
    <dbReference type="NCBI Taxonomy" id="2794347"/>
    <lineage>
        <taxon>Bacteria</taxon>
        <taxon>Pseudomonadati</taxon>
        <taxon>Bacteroidota</taxon>
        <taxon>Flavobacteriia</taxon>
        <taxon>Flavobacteriales</taxon>
        <taxon>Flavobacteriaceae</taxon>
        <taxon>Salegentibacter</taxon>
    </lineage>
</organism>
<gene>
    <name evidence="1" type="ORF">I6U50_02560</name>
</gene>
<dbReference type="Gene3D" id="2.60.40.10">
    <property type="entry name" value="Immunoglobulins"/>
    <property type="match status" value="1"/>
</dbReference>
<evidence type="ECO:0000313" key="1">
    <source>
        <dbReference type="EMBL" id="MBI6118896.1"/>
    </source>
</evidence>
<proteinExistence type="predicted"/>
<evidence type="ECO:0000313" key="2">
    <source>
        <dbReference type="Proteomes" id="UP000635665"/>
    </source>
</evidence>
<name>A0ABS0TCX0_9FLAO</name>
<dbReference type="EMBL" id="JAEHNY010000002">
    <property type="protein sequence ID" value="MBI6118896.1"/>
    <property type="molecule type" value="Genomic_DNA"/>
</dbReference>
<sequence>MKKKYSKPSILLKITIVVIGLLFFDFSFAQNITSTEDGNWHQIVWSPSQLPQASDNVIISNSVVIEQGTIVEINNLNIGRSGSLTINGTLIVNGNINMDNNGSYFEMGASSRVIIFGDFSASNKVNVSISSYLIIHGNFTKKGNEGKGNFDVENGNIYIYGDVDGWPNFGSCDTGEDYTGTPQESGSCDYGNEDDFANNPDIPDDIIELSNCYDLKVNDQFISIGENAVFTASDKELQDVASYQWQTKNRDGKWIDLTGENQFQLEIPNVQLENANSIYRVIVRGNSNKCRISISNAALLKIKNPIIINSQPKSNTTCQGTAVNFYVDASGQNLSYQWERNDGGDSENYFAIKDNTYFQNSQTSNLTVNAQGTWLNNIRFRVVIKDEYGNEITSDFATLKVDESPGGVYTQPKNQVVCEGHNISFQTYTSNDQRQWQVSEDNGNSWRNLTNNDFYKNVNSERLDITNAPASFNDNLYRIEVSNENCKVYSNPAKLKVDPDPITKQPQDVTAEFGSNALIEAGVTGNNLTFQWQTFSSNWYDIEDGSHYAGTKTKLLELITVGYWPEDGSRYRLLVTNENGCISISDTAVLNIGEDLCKTKNTWTGTENSNWNNTNNWSCNSLPTLETDVLIPENITSGNYPEITAGANALARNLSIENNASVMVTDNWLRIAGDLTNKGILATESGSISFEGTSTQIIPVNAFENNRIQNLQINNTSRVTSEAIIEVTGTLNVENGHFYTGNQLTLISNEIKTALIDGSGNGEVIGQVSMQRYLDKAFGYKYFSTPFKNTMVGDFGSFMNFTDPVTGFPNFYRYNENRRVENLNLDASGWEAYTNTTNALNTAEGYALNLGKNTASQTIELTGEVNNGSVSVRQLENNHRKYTRGFHLVGNPYPSPIDWDAPQGWIRNNIDNGIYFFTASDTNQYTGTYTAYVNDISTGNINTPNIIPSMQGFFIKVSDSDTQEKVIGSFGMDNRVRTNNFGQQFYRSQINSQKSLIRLEAGFKGAKDRDAMIVYFSPYATSNFEKEMDAHKLMNTDPRVPSLYNISQDRKELAINAISYPETKSYKKIPLGIKADENGEMTIGLARIEGLNLNLNIYLIDHLKGIGQNLSKKPVYNFNIKKGTHNSRFELMFSEEEVTSPAIAFNEPFDVKVQNGTVVVRLNLDKNQKGILKATTITGQILQIKEASGTNEVIFEGITSNGVYIINLQVGKALYAKKIVIKK</sequence>
<dbReference type="Proteomes" id="UP000635665">
    <property type="component" value="Unassembled WGS sequence"/>
</dbReference>
<reference evidence="1 2" key="1">
    <citation type="submission" date="2020-12" db="EMBL/GenBank/DDBJ databases">
        <title>Salegentibacter orientalis sp. nov., isolated from costal sediment.</title>
        <authorList>
            <person name="Lian F.-B."/>
        </authorList>
    </citation>
    <scope>NUCLEOTIDE SEQUENCE [LARGE SCALE GENOMIC DNA]</scope>
    <source>
        <strain evidence="1 2">F60176</strain>
    </source>
</reference>
<comment type="caution">
    <text evidence="1">The sequence shown here is derived from an EMBL/GenBank/DDBJ whole genome shotgun (WGS) entry which is preliminary data.</text>
</comment>
<protein>
    <submittedName>
        <fullName evidence="1">T9SS type A sorting domain-containing protein</fullName>
    </submittedName>
</protein>
<dbReference type="InterPro" id="IPR036179">
    <property type="entry name" value="Ig-like_dom_sf"/>
</dbReference>
<accession>A0ABS0TCX0</accession>